<dbReference type="Pfam" id="PF20826">
    <property type="entry name" value="PHD_5"/>
    <property type="match status" value="1"/>
</dbReference>
<dbReference type="InterPro" id="IPR046341">
    <property type="entry name" value="SET_dom_sf"/>
</dbReference>
<keyword evidence="1" id="KW-0479">Metal-binding</keyword>
<dbReference type="FunFam" id="3.30.40.10:FF:000150">
    <property type="entry name" value="Inactive histone-lysine N-methyltransferase 2E"/>
    <property type="match status" value="1"/>
</dbReference>
<dbReference type="OMA" id="KPECISI"/>
<dbReference type="SMART" id="SM00317">
    <property type="entry name" value="SET"/>
    <property type="match status" value="1"/>
</dbReference>
<dbReference type="PROSITE" id="PS50280">
    <property type="entry name" value="SET"/>
    <property type="match status" value="1"/>
</dbReference>
<accession>F6VU73</accession>
<dbReference type="PANTHER" id="PTHR46462">
    <property type="entry name" value="UPSET, ISOFORM A"/>
    <property type="match status" value="1"/>
</dbReference>
<dbReference type="HOGENOM" id="CLU_029595_0_1_1"/>
<evidence type="ECO:0000313" key="7">
    <source>
        <dbReference type="Ensembl" id="ENSCINP00000024302.2"/>
    </source>
</evidence>
<dbReference type="Gene3D" id="2.170.270.10">
    <property type="entry name" value="SET domain"/>
    <property type="match status" value="1"/>
</dbReference>
<evidence type="ECO:0000256" key="4">
    <source>
        <dbReference type="ARBA" id="ARBA00022853"/>
    </source>
</evidence>
<dbReference type="AlphaFoldDB" id="F6VU73"/>
<dbReference type="PANTHER" id="PTHR46462:SF3">
    <property type="entry name" value="UPSET, ISOFORM A"/>
    <property type="match status" value="1"/>
</dbReference>
<proteinExistence type="predicted"/>
<dbReference type="InterPro" id="IPR013083">
    <property type="entry name" value="Znf_RING/FYVE/PHD"/>
</dbReference>
<keyword evidence="8" id="KW-1185">Reference proteome</keyword>
<organism evidence="7 8">
    <name type="scientific">Ciona intestinalis</name>
    <name type="common">Transparent sea squirt</name>
    <name type="synonym">Ascidia intestinalis</name>
    <dbReference type="NCBI Taxonomy" id="7719"/>
    <lineage>
        <taxon>Eukaryota</taxon>
        <taxon>Metazoa</taxon>
        <taxon>Chordata</taxon>
        <taxon>Tunicata</taxon>
        <taxon>Ascidiacea</taxon>
        <taxon>Phlebobranchia</taxon>
        <taxon>Cionidae</taxon>
        <taxon>Ciona</taxon>
    </lineage>
</organism>
<evidence type="ECO:0000256" key="3">
    <source>
        <dbReference type="ARBA" id="ARBA00022833"/>
    </source>
</evidence>
<dbReference type="GO" id="GO:0006325">
    <property type="term" value="P:chromatin organization"/>
    <property type="evidence" value="ECO:0007669"/>
    <property type="project" value="UniProtKB-KW"/>
</dbReference>
<evidence type="ECO:0000313" key="8">
    <source>
        <dbReference type="Proteomes" id="UP000008144"/>
    </source>
</evidence>
<dbReference type="InterPro" id="IPR001965">
    <property type="entry name" value="Znf_PHD"/>
</dbReference>
<evidence type="ECO:0000256" key="5">
    <source>
        <dbReference type="SAM" id="MobiDB-lite"/>
    </source>
</evidence>
<dbReference type="EMBL" id="EAAA01002713">
    <property type="status" value="NOT_ANNOTATED_CDS"/>
    <property type="molecule type" value="Genomic_DNA"/>
</dbReference>
<dbReference type="Ensembl" id="ENSCINT00000024548.2">
    <property type="protein sequence ID" value="ENSCINP00000024302.2"/>
    <property type="gene ID" value="ENSCING00000013185.2"/>
</dbReference>
<keyword evidence="2" id="KW-0863">Zinc-finger</keyword>
<protein>
    <recommendedName>
        <fullName evidence="6">SET domain-containing protein</fullName>
    </recommendedName>
</protein>
<dbReference type="SUPFAM" id="SSF57903">
    <property type="entry name" value="FYVE/PHD zinc finger"/>
    <property type="match status" value="1"/>
</dbReference>
<dbReference type="SUPFAM" id="SSF82199">
    <property type="entry name" value="SET domain"/>
    <property type="match status" value="1"/>
</dbReference>
<reference evidence="7" key="4">
    <citation type="submission" date="2025-09" db="UniProtKB">
        <authorList>
            <consortium name="Ensembl"/>
        </authorList>
    </citation>
    <scope>IDENTIFICATION</scope>
</reference>
<feature type="domain" description="SET" evidence="6">
    <location>
        <begin position="226"/>
        <end position="429"/>
    </location>
</feature>
<evidence type="ECO:0000256" key="2">
    <source>
        <dbReference type="ARBA" id="ARBA00022771"/>
    </source>
</evidence>
<keyword evidence="4" id="KW-0156">Chromatin regulator</keyword>
<reference evidence="8" key="1">
    <citation type="journal article" date="2002" name="Science">
        <title>The draft genome of Ciona intestinalis: insights into chordate and vertebrate origins.</title>
        <authorList>
            <person name="Dehal P."/>
            <person name="Satou Y."/>
            <person name="Campbell R.K."/>
            <person name="Chapman J."/>
            <person name="Degnan B."/>
            <person name="De Tomaso A."/>
            <person name="Davidson B."/>
            <person name="Di Gregorio A."/>
            <person name="Gelpke M."/>
            <person name="Goodstein D.M."/>
            <person name="Harafuji N."/>
            <person name="Hastings K.E."/>
            <person name="Ho I."/>
            <person name="Hotta K."/>
            <person name="Huang W."/>
            <person name="Kawashima T."/>
            <person name="Lemaire P."/>
            <person name="Martinez D."/>
            <person name="Meinertzhagen I.A."/>
            <person name="Necula S."/>
            <person name="Nonaka M."/>
            <person name="Putnam N."/>
            <person name="Rash S."/>
            <person name="Saiga H."/>
            <person name="Satake M."/>
            <person name="Terry A."/>
            <person name="Yamada L."/>
            <person name="Wang H.G."/>
            <person name="Awazu S."/>
            <person name="Azumi K."/>
            <person name="Boore J."/>
            <person name="Branno M."/>
            <person name="Chin-Bow S."/>
            <person name="DeSantis R."/>
            <person name="Doyle S."/>
            <person name="Francino P."/>
            <person name="Keys D.N."/>
            <person name="Haga S."/>
            <person name="Hayashi H."/>
            <person name="Hino K."/>
            <person name="Imai K.S."/>
            <person name="Inaba K."/>
            <person name="Kano S."/>
            <person name="Kobayashi K."/>
            <person name="Kobayashi M."/>
            <person name="Lee B.I."/>
            <person name="Makabe K.W."/>
            <person name="Manohar C."/>
            <person name="Matassi G."/>
            <person name="Medina M."/>
            <person name="Mochizuki Y."/>
            <person name="Mount S."/>
            <person name="Morishita T."/>
            <person name="Miura S."/>
            <person name="Nakayama A."/>
            <person name="Nishizaka S."/>
            <person name="Nomoto H."/>
            <person name="Ohta F."/>
            <person name="Oishi K."/>
            <person name="Rigoutsos I."/>
            <person name="Sano M."/>
            <person name="Sasaki A."/>
            <person name="Sasakura Y."/>
            <person name="Shoguchi E."/>
            <person name="Shin-i T."/>
            <person name="Spagnuolo A."/>
            <person name="Stainier D."/>
            <person name="Suzuki M.M."/>
            <person name="Tassy O."/>
            <person name="Takatori N."/>
            <person name="Tokuoka M."/>
            <person name="Yagi K."/>
            <person name="Yoshizaki F."/>
            <person name="Wada S."/>
            <person name="Zhang C."/>
            <person name="Hyatt P.D."/>
            <person name="Larimer F."/>
            <person name="Detter C."/>
            <person name="Doggett N."/>
            <person name="Glavina T."/>
            <person name="Hawkins T."/>
            <person name="Richardson P."/>
            <person name="Lucas S."/>
            <person name="Kohara Y."/>
            <person name="Levine M."/>
            <person name="Satoh N."/>
            <person name="Rokhsar D.S."/>
        </authorList>
    </citation>
    <scope>NUCLEOTIDE SEQUENCE [LARGE SCALE GENOMIC DNA]</scope>
</reference>
<dbReference type="Gene3D" id="3.30.40.10">
    <property type="entry name" value="Zinc/RING finger domain, C3HC4 (zinc finger)"/>
    <property type="match status" value="1"/>
</dbReference>
<dbReference type="SMART" id="SM00249">
    <property type="entry name" value="PHD"/>
    <property type="match status" value="1"/>
</dbReference>
<feature type="region of interest" description="Disordered" evidence="5">
    <location>
        <begin position="193"/>
        <end position="236"/>
    </location>
</feature>
<name>F6VU73_CIOIN</name>
<dbReference type="InterPro" id="IPR001214">
    <property type="entry name" value="SET_dom"/>
</dbReference>
<dbReference type="GO" id="GO:0008270">
    <property type="term" value="F:zinc ion binding"/>
    <property type="evidence" value="ECO:0007669"/>
    <property type="project" value="UniProtKB-KW"/>
</dbReference>
<sequence>MAVGSKIETLPTVPVPCQQSPACNKHRGFGLPYQDHNYGALPPPPTPPLSPTTGFTANSLNGLDKLNEDRVVNSTTAFSNGLAAAGSENSTVLSDITRCICGFTHDDGYMICCDQCSVWQHIDCMSIDRNNIPETFLCDHCNPRSLNREEAIKLQTRKREDFLMGTDSSGTDSDVEMNNKVLYSSVQSTPTSLTITSKKQEAVSTGKKRKRSRENSKRNGKKNHFPSRKRSRSKSSCNETEECGISFSWARKLREWNEKYQEINENMYSQELLQAVLSSSSKMAVKEQSNLSKLREQLVKVWCQCLRFIPYIVQSTVQQLRNTVLTLEDVCMSHPVAEVCGSYMLSNQFEGVNSTLYERPYPFVFFYNGFDGLEICVDSRTTGNISRYIRRSCCPNCEIRHVMEDGKIHLFIYAKSRILNGAEITIPFDIKYQNCHYNMECGCSQFKDCPVYK</sequence>
<dbReference type="InterPro" id="IPR019786">
    <property type="entry name" value="Zinc_finger_PHD-type_CS"/>
</dbReference>
<dbReference type="InterPro" id="IPR011011">
    <property type="entry name" value="Znf_FYVE_PHD"/>
</dbReference>
<reference evidence="7" key="2">
    <citation type="journal article" date="2008" name="Genome Biol.">
        <title>Improved genome assembly and evidence-based global gene model set for the chordate Ciona intestinalis: new insight into intron and operon populations.</title>
        <authorList>
            <person name="Satou Y."/>
            <person name="Mineta K."/>
            <person name="Ogasawara M."/>
            <person name="Sasakura Y."/>
            <person name="Shoguchi E."/>
            <person name="Ueno K."/>
            <person name="Yamada L."/>
            <person name="Matsumoto J."/>
            <person name="Wasserscheid J."/>
            <person name="Dewar K."/>
            <person name="Wiley G.B."/>
            <person name="Macmil S.L."/>
            <person name="Roe B.A."/>
            <person name="Zeller R.W."/>
            <person name="Hastings K.E."/>
            <person name="Lemaire P."/>
            <person name="Lindquist E."/>
            <person name="Endo T."/>
            <person name="Hotta K."/>
            <person name="Inaba K."/>
        </authorList>
    </citation>
    <scope>NUCLEOTIDE SEQUENCE [LARGE SCALE GENOMIC DNA]</scope>
    <source>
        <strain evidence="7">wild type</strain>
    </source>
</reference>
<dbReference type="Proteomes" id="UP000008144">
    <property type="component" value="Chromosome 8"/>
</dbReference>
<dbReference type="InParanoid" id="F6VU73"/>
<feature type="compositionally biased region" description="Basic residues" evidence="5">
    <location>
        <begin position="206"/>
        <end position="233"/>
    </location>
</feature>
<dbReference type="Pfam" id="PF00856">
    <property type="entry name" value="SET"/>
    <property type="match status" value="1"/>
</dbReference>
<reference evidence="7" key="3">
    <citation type="submission" date="2025-08" db="UniProtKB">
        <authorList>
            <consortium name="Ensembl"/>
        </authorList>
    </citation>
    <scope>IDENTIFICATION</scope>
</reference>
<dbReference type="CDD" id="cd15550">
    <property type="entry name" value="PHD_MLL5"/>
    <property type="match status" value="1"/>
</dbReference>
<evidence type="ECO:0000256" key="1">
    <source>
        <dbReference type="ARBA" id="ARBA00022723"/>
    </source>
</evidence>
<evidence type="ECO:0000259" key="6">
    <source>
        <dbReference type="PROSITE" id="PS50280"/>
    </source>
</evidence>
<dbReference type="GeneTree" id="ENSGT00940000157862"/>
<keyword evidence="3" id="KW-0862">Zinc</keyword>
<dbReference type="STRING" id="7719.ENSCINP00000024302"/>
<dbReference type="PROSITE" id="PS01359">
    <property type="entry name" value="ZF_PHD_1"/>
    <property type="match status" value="1"/>
</dbReference>